<dbReference type="AlphaFoldDB" id="A0A0K8R7I5"/>
<accession>A0A0K8R7I5</accession>
<keyword evidence="1" id="KW-0808">Transferase</keyword>
<dbReference type="EMBL" id="GADI01007359">
    <property type="protein sequence ID" value="JAA66449.1"/>
    <property type="molecule type" value="mRNA"/>
</dbReference>
<evidence type="ECO:0000313" key="1">
    <source>
        <dbReference type="EMBL" id="JAA66449.1"/>
    </source>
</evidence>
<organism evidence="1">
    <name type="scientific">Ixodes ricinus</name>
    <name type="common">Common tick</name>
    <name type="synonym">Acarus ricinus</name>
    <dbReference type="NCBI Taxonomy" id="34613"/>
    <lineage>
        <taxon>Eukaryota</taxon>
        <taxon>Metazoa</taxon>
        <taxon>Ecdysozoa</taxon>
        <taxon>Arthropoda</taxon>
        <taxon>Chelicerata</taxon>
        <taxon>Arachnida</taxon>
        <taxon>Acari</taxon>
        <taxon>Parasitiformes</taxon>
        <taxon>Ixodida</taxon>
        <taxon>Ixodoidea</taxon>
        <taxon>Ixodidae</taxon>
        <taxon>Ixodinae</taxon>
        <taxon>Ixodes</taxon>
    </lineage>
</organism>
<sequence length="88" mass="10003">MQESILTGLPKLKTEMIETLDTPIDVNEVELHIKEMKNGESPGPDGLPAGFYKKWSKKLAPILLNVFKESYRNKCLPPIVPERQHNCN</sequence>
<dbReference type="PANTHER" id="PTHR31635">
    <property type="entry name" value="REVERSE TRANSCRIPTASE DOMAIN-CONTAINING PROTEIN-RELATED"/>
    <property type="match status" value="1"/>
</dbReference>
<keyword evidence="1" id="KW-0548">Nucleotidyltransferase</keyword>
<protein>
    <submittedName>
        <fullName evidence="1">Putative line-1 reverse transcriptase</fullName>
    </submittedName>
</protein>
<proteinExistence type="evidence at transcript level"/>
<dbReference type="GO" id="GO:0003964">
    <property type="term" value="F:RNA-directed DNA polymerase activity"/>
    <property type="evidence" value="ECO:0007669"/>
    <property type="project" value="UniProtKB-KW"/>
</dbReference>
<dbReference type="PANTHER" id="PTHR31635:SF196">
    <property type="entry name" value="REVERSE TRANSCRIPTASE DOMAIN-CONTAINING PROTEIN-RELATED"/>
    <property type="match status" value="1"/>
</dbReference>
<reference evidence="1" key="1">
    <citation type="submission" date="2012-12" db="EMBL/GenBank/DDBJ databases">
        <title>Identification and characterization of a phenylalanine ammonia-lyase gene family in Isatis indigotica Fort.</title>
        <authorList>
            <person name="Liu Q."/>
            <person name="Chen J."/>
            <person name="Zhou X."/>
            <person name="Di P."/>
            <person name="Xiao Y."/>
            <person name="Xuan H."/>
            <person name="Zhang L."/>
            <person name="Chen W."/>
        </authorList>
    </citation>
    <scope>NUCLEOTIDE SEQUENCE</scope>
    <source>
        <tissue evidence="1">Salivary gland</tissue>
    </source>
</reference>
<keyword evidence="1" id="KW-0695">RNA-directed DNA polymerase</keyword>
<name>A0A0K8R7I5_IXORI</name>